<geneLocation type="plasmid" evidence="2">
    <name>pKPC2-EC14653</name>
</geneLocation>
<keyword evidence="1" id="KW-0472">Membrane</keyword>
<gene>
    <name evidence="2" type="ORF">pKPC2_EC14653_00086</name>
</gene>
<accession>A0A0K0NQ60</accession>
<feature type="transmembrane region" description="Helical" evidence="1">
    <location>
        <begin position="12"/>
        <end position="32"/>
    </location>
</feature>
<organism evidence="2">
    <name type="scientific">Enterobacter cloacae</name>
    <dbReference type="NCBI Taxonomy" id="550"/>
    <lineage>
        <taxon>Bacteria</taxon>
        <taxon>Pseudomonadati</taxon>
        <taxon>Pseudomonadota</taxon>
        <taxon>Gammaproteobacteria</taxon>
        <taxon>Enterobacterales</taxon>
        <taxon>Enterobacteriaceae</taxon>
        <taxon>Enterobacter</taxon>
        <taxon>Enterobacter cloacae complex</taxon>
    </lineage>
</organism>
<feature type="transmembrane region" description="Helical" evidence="1">
    <location>
        <begin position="47"/>
        <end position="71"/>
    </location>
</feature>
<sequence length="80" mass="9240">MKINFHKYPAVDFLVRLLLTIIIISPVLYFSWDAVKGTSGSDYIESVVFILMVGFFWLVSYLFFSALAGLIKTSRKEKKR</sequence>
<dbReference type="Pfam" id="PF11100">
    <property type="entry name" value="TrbE"/>
    <property type="match status" value="1"/>
</dbReference>
<keyword evidence="1" id="KW-0812">Transmembrane</keyword>
<keyword evidence="1" id="KW-1133">Transmembrane helix</keyword>
<keyword evidence="2" id="KW-0614">Plasmid</keyword>
<dbReference type="NCBIfam" id="NF010271">
    <property type="entry name" value="PRK13718.1"/>
    <property type="match status" value="1"/>
</dbReference>
<dbReference type="RefSeq" id="WP_053390218.1">
    <property type="nucleotide sequence ID" value="NZ_KP868646.1"/>
</dbReference>
<name>A0A0K0NQ60_ENTCL</name>
<evidence type="ECO:0000256" key="1">
    <source>
        <dbReference type="SAM" id="Phobius"/>
    </source>
</evidence>
<dbReference type="EMBL" id="KP868646">
    <property type="protein sequence ID" value="AKN19689.1"/>
    <property type="molecule type" value="Genomic_DNA"/>
</dbReference>
<protein>
    <submittedName>
        <fullName evidence="2">Conjugal transfer protein TrbE</fullName>
    </submittedName>
</protein>
<proteinExistence type="predicted"/>
<evidence type="ECO:0000313" key="2">
    <source>
        <dbReference type="EMBL" id="AKN19689.1"/>
    </source>
</evidence>
<dbReference type="InterPro" id="IPR020150">
    <property type="entry name" value="T4SS_TrbE"/>
</dbReference>
<dbReference type="AlphaFoldDB" id="A0A0K0NQ60"/>
<reference evidence="2" key="1">
    <citation type="journal article" date="2015" name="Antimicrob. Agents Chemother.">
        <title>Characterization of an Enterobacter cloacae Strain Producing both KPC and NDM Carbapenemases by Whole-Genome Sequencing.</title>
        <authorList>
            <person name="Wu W."/>
            <person name="Feng Y."/>
            <person name="Carattoli A."/>
            <person name="Zong Z."/>
        </authorList>
    </citation>
    <scope>NUCLEOTIDE SEQUENCE</scope>
    <source>
        <strain evidence="2">WCHECl-14653</strain>
        <plasmid evidence="2">pKPC2-EC14653</plasmid>
    </source>
</reference>